<dbReference type="Proteomes" id="UP000011704">
    <property type="component" value="Unassembled WGS sequence"/>
</dbReference>
<keyword evidence="1" id="KW-0732">Signal</keyword>
<accession>M1ZCV1</accession>
<reference evidence="2 3" key="1">
    <citation type="journal article" date="2013" name="Front. Microbiol.">
        <title>The genome of Nitrospina gracilis illuminates the metabolism and evolution of the major marine nitrite oxidizer.</title>
        <authorList>
            <person name="Luecker S."/>
            <person name="Nowka B."/>
            <person name="Rattei T."/>
            <person name="Spieck E."/>
            <person name="and Daims H."/>
        </authorList>
    </citation>
    <scope>NUCLEOTIDE SEQUENCE [LARGE SCALE GENOMIC DNA]</scope>
    <source>
        <strain evidence="2 3">3/211</strain>
    </source>
</reference>
<dbReference type="EMBL" id="CAQJ01000065">
    <property type="protein sequence ID" value="CCQ91203.1"/>
    <property type="molecule type" value="Genomic_DNA"/>
</dbReference>
<dbReference type="RefSeq" id="WP_005009578.1">
    <property type="nucleotide sequence ID" value="NZ_HG422173.1"/>
</dbReference>
<gene>
    <name evidence="2" type="ORF">NITGR_590082</name>
</gene>
<protein>
    <submittedName>
        <fullName evidence="2">Uncharacterized protein</fullName>
    </submittedName>
</protein>
<organism evidence="2 3">
    <name type="scientific">Nitrospina gracilis (strain 3/211)</name>
    <dbReference type="NCBI Taxonomy" id="1266370"/>
    <lineage>
        <taxon>Bacteria</taxon>
        <taxon>Pseudomonadati</taxon>
        <taxon>Nitrospinota/Tectimicrobiota group</taxon>
        <taxon>Nitrospinota</taxon>
        <taxon>Nitrospinia</taxon>
        <taxon>Nitrospinales</taxon>
        <taxon>Nitrospinaceae</taxon>
        <taxon>Nitrospina</taxon>
    </lineage>
</organism>
<dbReference type="HOGENOM" id="CLU_784887_0_0_0"/>
<keyword evidence="3" id="KW-1185">Reference proteome</keyword>
<evidence type="ECO:0000313" key="3">
    <source>
        <dbReference type="Proteomes" id="UP000011704"/>
    </source>
</evidence>
<proteinExistence type="predicted"/>
<evidence type="ECO:0000256" key="1">
    <source>
        <dbReference type="SAM" id="SignalP"/>
    </source>
</evidence>
<dbReference type="InParanoid" id="M1ZCV1"/>
<feature type="signal peptide" evidence="1">
    <location>
        <begin position="1"/>
        <end position="25"/>
    </location>
</feature>
<evidence type="ECO:0000313" key="2">
    <source>
        <dbReference type="EMBL" id="CCQ91203.1"/>
    </source>
</evidence>
<feature type="chain" id="PRO_5004019916" evidence="1">
    <location>
        <begin position="26"/>
        <end position="353"/>
    </location>
</feature>
<sequence>MFNSIFKFNQALVFLFLISPSTTLAEEMSLSTSRVIGVQQKTENTIKKPCEGKKAQFGNSYVTLELIKMTVNKDDNLVKRILNSNRASFPVAKLNATYKEQNISISKVGSTKSIIGGESSLDMGVEWVLIDRLPWVLKAPKIEIKLGYTSDSTLEALAQSFSEITNNLPNYTVSSSIQVGLGVAQAIDKLLFGDGRSGDLLKIQKDLPLIANQLCEGYYAIFGAEKSNTYEKYYKKDDLVWTGHDLQFKDKTIKDASFIILRIVVSDRYYMQPEFALNDTNKPWTRKYSDLITGLFELSYISTSEGLKEQRNKIRNSLLEAKILLNADLDLIFQEKLEIHSYALKEANKNLKR</sequence>
<name>M1ZCV1_NITG3</name>
<dbReference type="AlphaFoldDB" id="M1ZCV1"/>
<comment type="caution">
    <text evidence="2">The sequence shown here is derived from an EMBL/GenBank/DDBJ whole genome shotgun (WGS) entry which is preliminary data.</text>
</comment>